<dbReference type="InterPro" id="IPR029069">
    <property type="entry name" value="HotDog_dom_sf"/>
</dbReference>
<dbReference type="GO" id="GO:0047617">
    <property type="term" value="F:fatty acyl-CoA hydrolase activity"/>
    <property type="evidence" value="ECO:0007669"/>
    <property type="project" value="InterPro"/>
</dbReference>
<sequence length="296" mass="33318">MSLVEEFIAHLNLERRAENEFVGYSRYSAAKNHVYGGQVLGQALSAANQSVEGRLCHSLSAQFLRAGNLEGPISFKVANLRDGRNFSVRRVSAVQAGRELLTLDASFHNEAQGFDQQPLMPPVAGPESYRAMESYRENFNALGLSRLYDFLVTQSVFDFRCLELPSYLEVEKRPPMQRMWVKAKHAIPEDPALQRAMLAFISDHNFIRTASLPYREQISSQPSQMASLNHSMWIHRPVNLNNWHLYDIHSANCFGDRALVIGHFFAETGELVATMVQEGLLRLLADGVEASFSENA</sequence>
<dbReference type="InterPro" id="IPR042171">
    <property type="entry name" value="Acyl-CoA_hotdog"/>
</dbReference>
<organism evidence="5 6">
    <name type="scientific">Zhongshania marina</name>
    <dbReference type="NCBI Taxonomy" id="2304603"/>
    <lineage>
        <taxon>Bacteria</taxon>
        <taxon>Pseudomonadati</taxon>
        <taxon>Pseudomonadota</taxon>
        <taxon>Gammaproteobacteria</taxon>
        <taxon>Cellvibrionales</taxon>
        <taxon>Spongiibacteraceae</taxon>
        <taxon>Zhongshania</taxon>
    </lineage>
</organism>
<dbReference type="GO" id="GO:0009062">
    <property type="term" value="P:fatty acid catabolic process"/>
    <property type="evidence" value="ECO:0007669"/>
    <property type="project" value="TreeGrafter"/>
</dbReference>
<accession>A0A2S4HK41</accession>
<dbReference type="CDD" id="cd03445">
    <property type="entry name" value="Thioesterase_II_repeat2"/>
    <property type="match status" value="1"/>
</dbReference>
<dbReference type="AlphaFoldDB" id="A0A2S4HK41"/>
<protein>
    <submittedName>
        <fullName evidence="5">Acyl-CoA thioesterase II</fullName>
    </submittedName>
</protein>
<gene>
    <name evidence="5" type="ORF">C0068_02100</name>
</gene>
<dbReference type="InterPro" id="IPR003703">
    <property type="entry name" value="Acyl_CoA_thio"/>
</dbReference>
<dbReference type="InterPro" id="IPR025652">
    <property type="entry name" value="TesB_C"/>
</dbReference>
<evidence type="ECO:0000256" key="1">
    <source>
        <dbReference type="ARBA" id="ARBA00006538"/>
    </source>
</evidence>
<comment type="similarity">
    <text evidence="1">Belongs to the C/M/P thioester hydrolase family.</text>
</comment>
<evidence type="ECO:0000313" key="5">
    <source>
        <dbReference type="EMBL" id="POP54081.1"/>
    </source>
</evidence>
<dbReference type="EMBL" id="PQGG01000007">
    <property type="protein sequence ID" value="POP54081.1"/>
    <property type="molecule type" value="Genomic_DNA"/>
</dbReference>
<comment type="caution">
    <text evidence="5">The sequence shown here is derived from an EMBL/GenBank/DDBJ whole genome shotgun (WGS) entry which is preliminary data.</text>
</comment>
<dbReference type="Gene3D" id="2.40.160.210">
    <property type="entry name" value="Acyl-CoA thioesterase, double hotdog domain"/>
    <property type="match status" value="1"/>
</dbReference>
<dbReference type="Pfam" id="PF13622">
    <property type="entry name" value="4HBT_3"/>
    <property type="match status" value="1"/>
</dbReference>
<dbReference type="GO" id="GO:0005829">
    <property type="term" value="C:cytosol"/>
    <property type="evidence" value="ECO:0007669"/>
    <property type="project" value="TreeGrafter"/>
</dbReference>
<dbReference type="OrthoDB" id="9781019at2"/>
<dbReference type="CDD" id="cd03444">
    <property type="entry name" value="Thioesterase_II_repeat1"/>
    <property type="match status" value="1"/>
</dbReference>
<dbReference type="InterPro" id="IPR049449">
    <property type="entry name" value="TesB_ACOT8-like_N"/>
</dbReference>
<dbReference type="Pfam" id="PF02551">
    <property type="entry name" value="Acyl_CoA_thio"/>
    <property type="match status" value="1"/>
</dbReference>
<name>A0A2S4HK41_9GAMM</name>
<proteinExistence type="inferred from homology"/>
<evidence type="ECO:0000259" key="3">
    <source>
        <dbReference type="Pfam" id="PF02551"/>
    </source>
</evidence>
<evidence type="ECO:0000256" key="2">
    <source>
        <dbReference type="ARBA" id="ARBA00022801"/>
    </source>
</evidence>
<feature type="domain" description="Acyl-CoA thioesterase-like N-terminal HotDog" evidence="4">
    <location>
        <begin position="30"/>
        <end position="107"/>
    </location>
</feature>
<feature type="domain" description="Acyl-CoA thioesterase 2 C-terminal" evidence="3">
    <location>
        <begin position="176"/>
        <end position="280"/>
    </location>
</feature>
<evidence type="ECO:0000313" key="6">
    <source>
        <dbReference type="Proteomes" id="UP000237222"/>
    </source>
</evidence>
<keyword evidence="2" id="KW-0378">Hydrolase</keyword>
<dbReference type="Proteomes" id="UP000237222">
    <property type="component" value="Unassembled WGS sequence"/>
</dbReference>
<dbReference type="SUPFAM" id="SSF54637">
    <property type="entry name" value="Thioesterase/thiol ester dehydrase-isomerase"/>
    <property type="match status" value="2"/>
</dbReference>
<dbReference type="GO" id="GO:0006637">
    <property type="term" value="P:acyl-CoA metabolic process"/>
    <property type="evidence" value="ECO:0007669"/>
    <property type="project" value="InterPro"/>
</dbReference>
<dbReference type="PANTHER" id="PTHR11066:SF34">
    <property type="entry name" value="ACYL-COENZYME A THIOESTERASE 8"/>
    <property type="match status" value="1"/>
</dbReference>
<reference evidence="5" key="1">
    <citation type="submission" date="2018-01" db="EMBL/GenBank/DDBJ databases">
        <authorList>
            <person name="Yu X.-D."/>
        </authorList>
    </citation>
    <scope>NUCLEOTIDE SEQUENCE</scope>
    <source>
        <strain evidence="5">ZX-21</strain>
    </source>
</reference>
<dbReference type="PANTHER" id="PTHR11066">
    <property type="entry name" value="ACYL-COA THIOESTERASE"/>
    <property type="match status" value="1"/>
</dbReference>
<evidence type="ECO:0000259" key="4">
    <source>
        <dbReference type="Pfam" id="PF13622"/>
    </source>
</evidence>
<dbReference type="RefSeq" id="WP_103682842.1">
    <property type="nucleotide sequence ID" value="NZ_PQGG01000007.1"/>
</dbReference>